<name>A0A455SPR3_9CHLR</name>
<evidence type="ECO:0000313" key="11">
    <source>
        <dbReference type="EMBL" id="BBH89398.1"/>
    </source>
</evidence>
<dbReference type="SUPFAM" id="SSF103473">
    <property type="entry name" value="MFS general substrate transporter"/>
    <property type="match status" value="1"/>
</dbReference>
<feature type="transmembrane region" description="Helical" evidence="9">
    <location>
        <begin position="333"/>
        <end position="352"/>
    </location>
</feature>
<dbReference type="PRINTS" id="PR01036">
    <property type="entry name" value="TCRTETB"/>
</dbReference>
<feature type="transmembrane region" description="Helical" evidence="9">
    <location>
        <begin position="142"/>
        <end position="164"/>
    </location>
</feature>
<dbReference type="NCBIfam" id="TIGR00711">
    <property type="entry name" value="efflux_EmrB"/>
    <property type="match status" value="1"/>
</dbReference>
<evidence type="ECO:0000256" key="4">
    <source>
        <dbReference type="ARBA" id="ARBA00022475"/>
    </source>
</evidence>
<keyword evidence="7 9" id="KW-0472">Membrane</keyword>
<feature type="domain" description="Major facilitator superfamily (MFS) profile" evidence="10">
    <location>
        <begin position="14"/>
        <end position="456"/>
    </location>
</feature>
<evidence type="ECO:0000256" key="1">
    <source>
        <dbReference type="ARBA" id="ARBA00004651"/>
    </source>
</evidence>
<keyword evidence="6 9" id="KW-1133">Transmembrane helix</keyword>
<dbReference type="PROSITE" id="PS50850">
    <property type="entry name" value="MFS"/>
    <property type="match status" value="1"/>
</dbReference>
<feature type="transmembrane region" description="Helical" evidence="9">
    <location>
        <begin position="424"/>
        <end position="448"/>
    </location>
</feature>
<feature type="transmembrane region" description="Helical" evidence="9">
    <location>
        <begin position="226"/>
        <end position="249"/>
    </location>
</feature>
<organism evidence="11">
    <name type="scientific">Thermosporothrix sp. COM3</name>
    <dbReference type="NCBI Taxonomy" id="2490863"/>
    <lineage>
        <taxon>Bacteria</taxon>
        <taxon>Bacillati</taxon>
        <taxon>Chloroflexota</taxon>
        <taxon>Ktedonobacteria</taxon>
        <taxon>Ktedonobacterales</taxon>
        <taxon>Thermosporotrichaceae</taxon>
        <taxon>Thermosporothrix</taxon>
    </lineage>
</organism>
<dbReference type="InterPro" id="IPR020846">
    <property type="entry name" value="MFS_dom"/>
</dbReference>
<keyword evidence="4" id="KW-1003">Cell membrane</keyword>
<feature type="transmembrane region" description="Helical" evidence="9">
    <location>
        <begin position="270"/>
        <end position="295"/>
    </location>
</feature>
<evidence type="ECO:0000256" key="6">
    <source>
        <dbReference type="ARBA" id="ARBA00022989"/>
    </source>
</evidence>
<dbReference type="GO" id="GO:0005886">
    <property type="term" value="C:plasma membrane"/>
    <property type="evidence" value="ECO:0007669"/>
    <property type="project" value="UniProtKB-SubCell"/>
</dbReference>
<proteinExistence type="inferred from homology"/>
<dbReference type="Pfam" id="PF07690">
    <property type="entry name" value="MFS_1"/>
    <property type="match status" value="1"/>
</dbReference>
<evidence type="ECO:0000256" key="5">
    <source>
        <dbReference type="ARBA" id="ARBA00022692"/>
    </source>
</evidence>
<dbReference type="InterPro" id="IPR011701">
    <property type="entry name" value="MFS"/>
</dbReference>
<dbReference type="EMBL" id="AP019376">
    <property type="protein sequence ID" value="BBH89398.1"/>
    <property type="molecule type" value="Genomic_DNA"/>
</dbReference>
<feature type="transmembrane region" description="Helical" evidence="9">
    <location>
        <begin position="83"/>
        <end position="103"/>
    </location>
</feature>
<dbReference type="PANTHER" id="PTHR42718">
    <property type="entry name" value="MAJOR FACILITATOR SUPERFAMILY MULTIDRUG TRANSPORTER MFSC"/>
    <property type="match status" value="1"/>
</dbReference>
<keyword evidence="5 9" id="KW-0812">Transmembrane</keyword>
<feature type="compositionally biased region" description="Basic and acidic residues" evidence="8">
    <location>
        <begin position="464"/>
        <end position="474"/>
    </location>
</feature>
<dbReference type="CDD" id="cd17321">
    <property type="entry name" value="MFS_MMR_MDR_like"/>
    <property type="match status" value="1"/>
</dbReference>
<keyword evidence="3" id="KW-0813">Transport</keyword>
<accession>A0A455SPR3</accession>
<feature type="transmembrane region" description="Helical" evidence="9">
    <location>
        <begin position="170"/>
        <end position="190"/>
    </location>
</feature>
<protein>
    <submittedName>
        <fullName evidence="11">MFS transporter</fullName>
    </submittedName>
</protein>
<dbReference type="AlphaFoldDB" id="A0A455SPR3"/>
<reference evidence="11" key="1">
    <citation type="submission" date="2018-12" db="EMBL/GenBank/DDBJ databases">
        <title>Novel natural products biosynthetic potential of the class Ktedonobacteria.</title>
        <authorList>
            <person name="Zheng Y."/>
            <person name="Saitou A."/>
            <person name="Wang C.M."/>
            <person name="Toyoda A."/>
            <person name="Minakuchi Y."/>
            <person name="Sekiguchi Y."/>
            <person name="Ueda K."/>
            <person name="Takano H."/>
            <person name="Sakai Y."/>
            <person name="Yokota A."/>
            <person name="Yabe S."/>
        </authorList>
    </citation>
    <scope>NUCLEOTIDE SEQUENCE</scope>
    <source>
        <strain evidence="11">COM3</strain>
    </source>
</reference>
<feature type="transmembrane region" description="Helical" evidence="9">
    <location>
        <begin position="202"/>
        <end position="220"/>
    </location>
</feature>
<dbReference type="Gene3D" id="1.20.1250.20">
    <property type="entry name" value="MFS general substrate transporter like domains"/>
    <property type="match status" value="1"/>
</dbReference>
<dbReference type="Gene3D" id="1.20.1720.10">
    <property type="entry name" value="Multidrug resistance protein D"/>
    <property type="match status" value="1"/>
</dbReference>
<dbReference type="InterPro" id="IPR004638">
    <property type="entry name" value="EmrB-like"/>
</dbReference>
<feature type="transmembrane region" description="Helical" evidence="9">
    <location>
        <begin position="358"/>
        <end position="387"/>
    </location>
</feature>
<comment type="similarity">
    <text evidence="2">Belongs to the major facilitator superfamily. EmrB family.</text>
</comment>
<feature type="transmembrane region" description="Helical" evidence="9">
    <location>
        <begin position="301"/>
        <end position="321"/>
    </location>
</feature>
<evidence type="ECO:0000256" key="3">
    <source>
        <dbReference type="ARBA" id="ARBA00022448"/>
    </source>
</evidence>
<evidence type="ECO:0000256" key="9">
    <source>
        <dbReference type="SAM" id="Phobius"/>
    </source>
</evidence>
<dbReference type="GO" id="GO:0022857">
    <property type="term" value="F:transmembrane transporter activity"/>
    <property type="evidence" value="ECO:0007669"/>
    <property type="project" value="InterPro"/>
</dbReference>
<feature type="region of interest" description="Disordered" evidence="8">
    <location>
        <begin position="458"/>
        <end position="480"/>
    </location>
</feature>
<dbReference type="PANTHER" id="PTHR42718:SF9">
    <property type="entry name" value="MAJOR FACILITATOR SUPERFAMILY MULTIDRUG TRANSPORTER MFSC"/>
    <property type="match status" value="1"/>
</dbReference>
<comment type="subcellular location">
    <subcellularLocation>
        <location evidence="1">Cell membrane</location>
        <topology evidence="1">Multi-pass membrane protein</topology>
    </subcellularLocation>
</comment>
<evidence type="ECO:0000256" key="8">
    <source>
        <dbReference type="SAM" id="MobiDB-lite"/>
    </source>
</evidence>
<dbReference type="InterPro" id="IPR036259">
    <property type="entry name" value="MFS_trans_sf"/>
</dbReference>
<feature type="transmembrane region" description="Helical" evidence="9">
    <location>
        <begin position="12"/>
        <end position="32"/>
    </location>
</feature>
<gene>
    <name evidence="11" type="ORF">KTC_41490</name>
</gene>
<sequence>MTGLQKTRVAGIAPLIAVCTGYFMVILDTTIVNVALENMRLQLHADPLARTWLVDGYSLILASLLLSAGLLGDRFGNRRIFSAGLLLFTLASTLCGLAPSLWMLQAARVLQGVGAALLLPSSLALLNQIFTTPESRARAIGAWGAIAGIAAATGPVLGGFLVQMLSWRGIFLVNVPIGLLGLLLTLRVLPPGRANRQQSFDPGAQVTGCLALGLLTFLLIEGRHLGWLNPLIVGSLAAAVLATLLFLLIEKRVSRPMLPLALFQRPAFSFTTLLGLLLNFSFYGELFVLNLYFAQVQQLDAFHTGLAVLPQVGMALIGSSLAGRVTGRYGPHLPMFLGLLCAALGFLALSIAQAHTPYWLLCLPMLAIGFGTSFTMPAMTTACIAAAPEERSGIAAAVLNASRQVGSVLGVALLGMLVGVAEKGAFLAGMHTALWLACGAYLLGLLCVQASKARGEEGLQSSHSMKDNADERNSIARNHH</sequence>
<feature type="transmembrane region" description="Helical" evidence="9">
    <location>
        <begin position="52"/>
        <end position="71"/>
    </location>
</feature>
<evidence type="ECO:0000256" key="7">
    <source>
        <dbReference type="ARBA" id="ARBA00023136"/>
    </source>
</evidence>
<evidence type="ECO:0000256" key="2">
    <source>
        <dbReference type="ARBA" id="ARBA00008537"/>
    </source>
</evidence>
<evidence type="ECO:0000259" key="10">
    <source>
        <dbReference type="PROSITE" id="PS50850"/>
    </source>
</evidence>